<evidence type="ECO:0000313" key="2">
    <source>
        <dbReference type="EMBL" id="MBL7261312.1"/>
    </source>
</evidence>
<evidence type="ECO:0000259" key="1">
    <source>
        <dbReference type="PROSITE" id="PS50943"/>
    </source>
</evidence>
<dbReference type="Pfam" id="PF17765">
    <property type="entry name" value="MLTR_LBD"/>
    <property type="match status" value="1"/>
</dbReference>
<reference evidence="2 3" key="1">
    <citation type="submission" date="2021-01" db="EMBL/GenBank/DDBJ databases">
        <title>Actinoplanes sp. nov. LDG1-01 isolated from lichen.</title>
        <authorList>
            <person name="Saeng-In P."/>
            <person name="Phongsopitanun W."/>
            <person name="Kanchanasin P."/>
            <person name="Yuki M."/>
            <person name="Kudo T."/>
            <person name="Ohkuma M."/>
            <person name="Tanasupawat S."/>
        </authorList>
    </citation>
    <scope>NUCLEOTIDE SEQUENCE [LARGE SCALE GENOMIC DNA]</scope>
    <source>
        <strain evidence="2 3">LDG1-01</strain>
    </source>
</reference>
<dbReference type="PROSITE" id="PS50943">
    <property type="entry name" value="HTH_CROC1"/>
    <property type="match status" value="1"/>
</dbReference>
<sequence>MNRAWLGQFLRSRREALSPVAAGLPTRATGRTPGLRREEVAQLASISATYYERLEQGRGPHPSAAVLAAISAALRLTGDERAHLFRLAGQSAPAPAEPERPVEVDPGLAHLLDAVSDTTPAFVTDDLGTVLAQNWLNVTLFGRFAGRPGLAGNLVWHWFTSPAWRDRLDPPESQEQTGYAYVADLRAVLAEHGPGGRAERLVERLTAASGEFRAMWEQHPVATLHCATKVVHDERVGRLDLDCEIVMSPGARQRMLMMKPAAGSPSADRIAALHAHRPDPHHQDVVDEASRP</sequence>
<evidence type="ECO:0000313" key="3">
    <source>
        <dbReference type="Proteomes" id="UP000598996"/>
    </source>
</evidence>
<feature type="domain" description="HTH cro/C1-type" evidence="1">
    <location>
        <begin position="34"/>
        <end position="81"/>
    </location>
</feature>
<dbReference type="InterPro" id="IPR001387">
    <property type="entry name" value="Cro/C1-type_HTH"/>
</dbReference>
<dbReference type="Proteomes" id="UP000598996">
    <property type="component" value="Unassembled WGS sequence"/>
</dbReference>
<name>A0ABS1W3P0_9ACTN</name>
<dbReference type="PANTHER" id="PTHR35010">
    <property type="entry name" value="BLL4672 PROTEIN-RELATED"/>
    <property type="match status" value="1"/>
</dbReference>
<dbReference type="RefSeq" id="WP_202998034.1">
    <property type="nucleotide sequence ID" value="NZ_JAENHO010000018.1"/>
</dbReference>
<dbReference type="InterPro" id="IPR010982">
    <property type="entry name" value="Lambda_DNA-bd_dom_sf"/>
</dbReference>
<dbReference type="Gene3D" id="3.30.450.180">
    <property type="match status" value="1"/>
</dbReference>
<dbReference type="EMBL" id="JAENHO010000018">
    <property type="protein sequence ID" value="MBL7261312.1"/>
    <property type="molecule type" value="Genomic_DNA"/>
</dbReference>
<dbReference type="PANTHER" id="PTHR35010:SF2">
    <property type="entry name" value="BLL4672 PROTEIN"/>
    <property type="match status" value="1"/>
</dbReference>
<accession>A0ABS1W3P0</accession>
<dbReference type="Pfam" id="PF13560">
    <property type="entry name" value="HTH_31"/>
    <property type="match status" value="1"/>
</dbReference>
<comment type="caution">
    <text evidence="2">The sequence shown here is derived from an EMBL/GenBank/DDBJ whole genome shotgun (WGS) entry which is preliminary data.</text>
</comment>
<dbReference type="InterPro" id="IPR041413">
    <property type="entry name" value="MLTR_LBD"/>
</dbReference>
<proteinExistence type="predicted"/>
<keyword evidence="3" id="KW-1185">Reference proteome</keyword>
<organism evidence="2 3">
    <name type="scientific">Paractinoplanes lichenicola</name>
    <dbReference type="NCBI Taxonomy" id="2802976"/>
    <lineage>
        <taxon>Bacteria</taxon>
        <taxon>Bacillati</taxon>
        <taxon>Actinomycetota</taxon>
        <taxon>Actinomycetes</taxon>
        <taxon>Micromonosporales</taxon>
        <taxon>Micromonosporaceae</taxon>
        <taxon>Paractinoplanes</taxon>
    </lineage>
</organism>
<dbReference type="Gene3D" id="1.10.260.40">
    <property type="entry name" value="lambda repressor-like DNA-binding domains"/>
    <property type="match status" value="1"/>
</dbReference>
<gene>
    <name evidence="2" type="ORF">JKJ07_44205</name>
</gene>
<protein>
    <submittedName>
        <fullName evidence="2">Helix-turn-helix domain-containing protein</fullName>
    </submittedName>
</protein>
<dbReference type="SMART" id="SM00530">
    <property type="entry name" value="HTH_XRE"/>
    <property type="match status" value="1"/>
</dbReference>
<dbReference type="SUPFAM" id="SSF47413">
    <property type="entry name" value="lambda repressor-like DNA-binding domains"/>
    <property type="match status" value="1"/>
</dbReference>